<feature type="transmembrane region" description="Helical" evidence="8">
    <location>
        <begin position="172"/>
        <end position="191"/>
    </location>
</feature>
<evidence type="ECO:0000256" key="2">
    <source>
        <dbReference type="ARBA" id="ARBA00008537"/>
    </source>
</evidence>
<organism evidence="10 11">
    <name type="scientific">Amycolatopsis minnesotensis</name>
    <dbReference type="NCBI Taxonomy" id="337894"/>
    <lineage>
        <taxon>Bacteria</taxon>
        <taxon>Bacillati</taxon>
        <taxon>Actinomycetota</taxon>
        <taxon>Actinomycetes</taxon>
        <taxon>Pseudonocardiales</taxon>
        <taxon>Pseudonocardiaceae</taxon>
        <taxon>Amycolatopsis</taxon>
    </lineage>
</organism>
<evidence type="ECO:0000256" key="7">
    <source>
        <dbReference type="ARBA" id="ARBA00023136"/>
    </source>
</evidence>
<comment type="caution">
    <text evidence="10">The sequence shown here is derived from an EMBL/GenBank/DDBJ whole genome shotgun (WGS) entry which is preliminary data.</text>
</comment>
<protein>
    <submittedName>
        <fullName evidence="10">DHA2 family efflux MFS transporter permease subunit</fullName>
    </submittedName>
</protein>
<dbReference type="RefSeq" id="WP_344417623.1">
    <property type="nucleotide sequence ID" value="NZ_BAAANN010000009.1"/>
</dbReference>
<dbReference type="Pfam" id="PF07690">
    <property type="entry name" value="MFS_1"/>
    <property type="match status" value="1"/>
</dbReference>
<dbReference type="EMBL" id="BAAANN010000009">
    <property type="protein sequence ID" value="GAA1956497.1"/>
    <property type="molecule type" value="Genomic_DNA"/>
</dbReference>
<dbReference type="SUPFAM" id="SSF103473">
    <property type="entry name" value="MFS general substrate transporter"/>
    <property type="match status" value="1"/>
</dbReference>
<keyword evidence="5 8" id="KW-0812">Transmembrane</keyword>
<gene>
    <name evidence="10" type="ORF">GCM10009754_28090</name>
</gene>
<feature type="domain" description="Major facilitator superfamily (MFS) profile" evidence="9">
    <location>
        <begin position="20"/>
        <end position="463"/>
    </location>
</feature>
<dbReference type="InterPro" id="IPR004638">
    <property type="entry name" value="EmrB-like"/>
</dbReference>
<evidence type="ECO:0000313" key="10">
    <source>
        <dbReference type="EMBL" id="GAA1956497.1"/>
    </source>
</evidence>
<dbReference type="CDD" id="cd17503">
    <property type="entry name" value="MFS_LmrB_MDR_like"/>
    <property type="match status" value="1"/>
</dbReference>
<dbReference type="Proteomes" id="UP001501116">
    <property type="component" value="Unassembled WGS sequence"/>
</dbReference>
<keyword evidence="7 8" id="KW-0472">Membrane</keyword>
<feature type="transmembrane region" description="Helical" evidence="8">
    <location>
        <begin position="278"/>
        <end position="302"/>
    </location>
</feature>
<sequence length="465" mass="47964">MTTSAAPPAPDRLDPRLLRMGLVLGSAPILASIDVTAVGIALGDLARDFQSALADVQWVATGYLLVIALVMPASGWVSERFGARRMWLAAVGLFTLGSVLCGFAWSLPSLLVFRTLQAIGGGLMNPLGQIIVAKAAGPANIGRLMSLLSVPVTFAPALGPILGGVLVEDAGWRWIFFLNLPICLVALPLAAKLVPKDSDTRDLPPGGNRFDLLGLALLSPGLAAVVYGLSDVDGGGLSSPGLAALVAGAALIAWYVVHALRKKGLPLIDVRLFARRGFTVATVTALLAGASLYSSMVLLPLYYQQVHHADSFQVGLLLVPQALGAAAGAFVAGMHADRRGYRVVVVSGMLLALVGTVPFALTGIPGWLLSAALFVRGAGLGAVMGPTMGAAYASVEAHQTARAAGAVNVLNRIGGSLGTAILMLVLLGQGTGTEAAYGTTFWWAIALSSVAVVPALFFPRRPADR</sequence>
<name>A0ABN2QQB0_9PSEU</name>
<evidence type="ECO:0000256" key="1">
    <source>
        <dbReference type="ARBA" id="ARBA00004651"/>
    </source>
</evidence>
<feature type="transmembrane region" description="Helical" evidence="8">
    <location>
        <begin position="111"/>
        <end position="132"/>
    </location>
</feature>
<feature type="transmembrane region" description="Helical" evidence="8">
    <location>
        <begin position="212"/>
        <end position="230"/>
    </location>
</feature>
<feature type="transmembrane region" description="Helical" evidence="8">
    <location>
        <begin position="21"/>
        <end position="43"/>
    </location>
</feature>
<dbReference type="NCBIfam" id="TIGR00711">
    <property type="entry name" value="efflux_EmrB"/>
    <property type="match status" value="1"/>
</dbReference>
<dbReference type="PANTHER" id="PTHR42718">
    <property type="entry name" value="MAJOR FACILITATOR SUPERFAMILY MULTIDRUG TRANSPORTER MFSC"/>
    <property type="match status" value="1"/>
</dbReference>
<feature type="transmembrane region" description="Helical" evidence="8">
    <location>
        <begin position="86"/>
        <end position="105"/>
    </location>
</feature>
<keyword evidence="11" id="KW-1185">Reference proteome</keyword>
<keyword evidence="6 8" id="KW-1133">Transmembrane helix</keyword>
<feature type="transmembrane region" description="Helical" evidence="8">
    <location>
        <begin position="440"/>
        <end position="458"/>
    </location>
</feature>
<feature type="transmembrane region" description="Helical" evidence="8">
    <location>
        <begin position="55"/>
        <end position="74"/>
    </location>
</feature>
<evidence type="ECO:0000313" key="11">
    <source>
        <dbReference type="Proteomes" id="UP001501116"/>
    </source>
</evidence>
<accession>A0ABN2QQB0</accession>
<evidence type="ECO:0000256" key="5">
    <source>
        <dbReference type="ARBA" id="ARBA00022692"/>
    </source>
</evidence>
<evidence type="ECO:0000256" key="3">
    <source>
        <dbReference type="ARBA" id="ARBA00022448"/>
    </source>
</evidence>
<dbReference type="InterPro" id="IPR036259">
    <property type="entry name" value="MFS_trans_sf"/>
</dbReference>
<dbReference type="Gene3D" id="1.20.1720.10">
    <property type="entry name" value="Multidrug resistance protein D"/>
    <property type="match status" value="1"/>
</dbReference>
<feature type="transmembrane region" description="Helical" evidence="8">
    <location>
        <begin position="236"/>
        <end position="257"/>
    </location>
</feature>
<feature type="transmembrane region" description="Helical" evidence="8">
    <location>
        <begin position="314"/>
        <end position="334"/>
    </location>
</feature>
<feature type="transmembrane region" description="Helical" evidence="8">
    <location>
        <begin position="341"/>
        <end position="361"/>
    </location>
</feature>
<evidence type="ECO:0000256" key="6">
    <source>
        <dbReference type="ARBA" id="ARBA00022989"/>
    </source>
</evidence>
<feature type="transmembrane region" description="Helical" evidence="8">
    <location>
        <begin position="144"/>
        <end position="166"/>
    </location>
</feature>
<feature type="transmembrane region" description="Helical" evidence="8">
    <location>
        <begin position="367"/>
        <end position="388"/>
    </location>
</feature>
<evidence type="ECO:0000256" key="4">
    <source>
        <dbReference type="ARBA" id="ARBA00022475"/>
    </source>
</evidence>
<keyword evidence="3" id="KW-0813">Transport</keyword>
<dbReference type="InterPro" id="IPR020846">
    <property type="entry name" value="MFS_dom"/>
</dbReference>
<keyword evidence="4" id="KW-1003">Cell membrane</keyword>
<proteinExistence type="inferred from homology"/>
<dbReference type="InterPro" id="IPR011701">
    <property type="entry name" value="MFS"/>
</dbReference>
<dbReference type="PROSITE" id="PS50850">
    <property type="entry name" value="MFS"/>
    <property type="match status" value="1"/>
</dbReference>
<comment type="similarity">
    <text evidence="2">Belongs to the major facilitator superfamily. EmrB family.</text>
</comment>
<dbReference type="PANTHER" id="PTHR42718:SF9">
    <property type="entry name" value="MAJOR FACILITATOR SUPERFAMILY MULTIDRUG TRANSPORTER MFSC"/>
    <property type="match status" value="1"/>
</dbReference>
<evidence type="ECO:0000259" key="9">
    <source>
        <dbReference type="PROSITE" id="PS50850"/>
    </source>
</evidence>
<reference evidence="10 11" key="1">
    <citation type="journal article" date="2019" name="Int. J. Syst. Evol. Microbiol.">
        <title>The Global Catalogue of Microorganisms (GCM) 10K type strain sequencing project: providing services to taxonomists for standard genome sequencing and annotation.</title>
        <authorList>
            <consortium name="The Broad Institute Genomics Platform"/>
            <consortium name="The Broad Institute Genome Sequencing Center for Infectious Disease"/>
            <person name="Wu L."/>
            <person name="Ma J."/>
        </authorList>
    </citation>
    <scope>NUCLEOTIDE SEQUENCE [LARGE SCALE GENOMIC DNA]</scope>
    <source>
        <strain evidence="10 11">JCM 14545</strain>
    </source>
</reference>
<feature type="transmembrane region" description="Helical" evidence="8">
    <location>
        <begin position="409"/>
        <end position="428"/>
    </location>
</feature>
<evidence type="ECO:0000256" key="8">
    <source>
        <dbReference type="SAM" id="Phobius"/>
    </source>
</evidence>
<comment type="subcellular location">
    <subcellularLocation>
        <location evidence="1">Cell membrane</location>
        <topology evidence="1">Multi-pass membrane protein</topology>
    </subcellularLocation>
</comment>
<dbReference type="Gene3D" id="1.20.1250.20">
    <property type="entry name" value="MFS general substrate transporter like domains"/>
    <property type="match status" value="1"/>
</dbReference>